<evidence type="ECO:0000313" key="1">
    <source>
        <dbReference type="EMBL" id="MRG99986.1"/>
    </source>
</evidence>
<evidence type="ECO:0000313" key="3">
    <source>
        <dbReference type="Proteomes" id="UP000437931"/>
    </source>
</evidence>
<dbReference type="Proteomes" id="UP000437931">
    <property type="component" value="Unassembled WGS sequence"/>
</dbReference>
<keyword evidence="3" id="KW-1185">Reference proteome</keyword>
<dbReference type="Proteomes" id="UP000439314">
    <property type="component" value="Unassembled WGS sequence"/>
</dbReference>
<name>A0A6N7Q9V3_9XANT</name>
<evidence type="ECO:0000313" key="4">
    <source>
        <dbReference type="Proteomes" id="UP000439314"/>
    </source>
</evidence>
<sequence length="124" mass="14089">MKDEFEMQQDLQTNSWMSVEESLLQCLLYFDEVVSSFCLDIDYLHKIFGDHPGVAWEVKQEFLSGKPLIAWEGIPKSKREAIRKIVMAAEGIPDAAVDGVSDFSHAAWNDVRDVAVEYQAFNDS</sequence>
<gene>
    <name evidence="1" type="ORF">GIY21_06730</name>
    <name evidence="2" type="ORF">GIY22_06725</name>
</gene>
<protein>
    <submittedName>
        <fullName evidence="1">Uncharacterized protein</fullName>
    </submittedName>
</protein>
<dbReference type="AlphaFoldDB" id="A0A6N7Q9V3"/>
<accession>A0A6N7Q9V3</accession>
<comment type="caution">
    <text evidence="1">The sequence shown here is derived from an EMBL/GenBank/DDBJ whole genome shotgun (WGS) entry which is preliminary data.</text>
</comment>
<reference evidence="3 4" key="1">
    <citation type="submission" date="2019-11" db="EMBL/GenBank/DDBJ databases">
        <title>First report of rice panicle blight caused by Xanthomonas sp. in Iran.</title>
        <authorList>
            <person name="Mirghasempour S.A."/>
            <person name="Huang S."/>
            <person name="Brady C.L."/>
            <person name="Studholme D.J."/>
        </authorList>
    </citation>
    <scope>NUCLEOTIDE SEQUENCE [LARGE SCALE GENOMIC DNA]</scope>
    <source>
        <strain evidence="1 4">ASD011</strain>
        <strain evidence="3">SAM114</strain>
    </source>
</reference>
<proteinExistence type="predicted"/>
<dbReference type="EMBL" id="WJPN01000004">
    <property type="protein sequence ID" value="MRG99986.1"/>
    <property type="molecule type" value="Genomic_DNA"/>
</dbReference>
<evidence type="ECO:0000313" key="2">
    <source>
        <dbReference type="EMBL" id="MRH74319.1"/>
    </source>
</evidence>
<organism evidence="1 4">
    <name type="scientific">Xanthomonas sontii</name>
    <dbReference type="NCBI Taxonomy" id="2650745"/>
    <lineage>
        <taxon>Bacteria</taxon>
        <taxon>Pseudomonadati</taxon>
        <taxon>Pseudomonadota</taxon>
        <taxon>Gammaproteobacteria</taxon>
        <taxon>Lysobacterales</taxon>
        <taxon>Lysobacteraceae</taxon>
        <taxon>Xanthomonas</taxon>
    </lineage>
</organism>
<dbReference type="EMBL" id="WJPM01000004">
    <property type="protein sequence ID" value="MRH74319.1"/>
    <property type="molecule type" value="Genomic_DNA"/>
</dbReference>
<reference evidence="2" key="2">
    <citation type="journal article" date="2020" name="Plant Dis.">
        <title>A Grain Rot of Rice in Iran Caused by a Xanthomonas Strain Closely Related to X. sacchari.</title>
        <authorList>
            <person name="Mirghasempour S.A."/>
            <person name="Huang S."/>
            <person name="Studholme D.J."/>
            <person name="Brady C.L."/>
        </authorList>
    </citation>
    <scope>NUCLEOTIDE SEQUENCE</scope>
    <source>
        <strain evidence="2">SAM114</strain>
    </source>
</reference>
<dbReference type="RefSeq" id="WP_153751027.1">
    <property type="nucleotide sequence ID" value="NZ_WJPM01000004.1"/>
</dbReference>